<accession>A0ABV5B182</accession>
<reference evidence="1 2" key="1">
    <citation type="submission" date="2024-09" db="EMBL/GenBank/DDBJ databases">
        <title>Paenibacillus zeirhizospherea sp. nov., isolated from surface of the maize (Zea mays) roots in a horticulture field, Hungary.</title>
        <authorList>
            <person name="Marton D."/>
            <person name="Farkas M."/>
            <person name="Bedics A."/>
            <person name="Toth E."/>
            <person name="Tancsics A."/>
            <person name="Boka K."/>
            <person name="Maroti G."/>
            <person name="Kriszt B."/>
            <person name="Cserhati M."/>
        </authorList>
    </citation>
    <scope>NUCLEOTIDE SEQUENCE [LARGE SCALE GENOMIC DNA]</scope>
    <source>
        <strain evidence="1 2">KCTC 33519</strain>
    </source>
</reference>
<dbReference type="EMBL" id="JBHHMI010000057">
    <property type="protein sequence ID" value="MFB5270012.1"/>
    <property type="molecule type" value="Genomic_DNA"/>
</dbReference>
<sequence length="92" mass="10411">MDWLPRPDGWLKNAGDVALAHRNDGSIQCGIFIKGDFLNEKARNPLTNYMLRLAFVAISRPTHLVGVAFHEDFLSVDERNELKSKGWIITVC</sequence>
<proteinExistence type="predicted"/>
<comment type="caution">
    <text evidence="1">The sequence shown here is derived from an EMBL/GenBank/DDBJ whole genome shotgun (WGS) entry which is preliminary data.</text>
</comment>
<protein>
    <recommendedName>
        <fullName evidence="3">DNA2/NAM7 helicase-like C-terminal domain-containing protein</fullName>
    </recommendedName>
</protein>
<gene>
    <name evidence="1" type="ORF">ACE41H_24965</name>
</gene>
<evidence type="ECO:0000313" key="2">
    <source>
        <dbReference type="Proteomes" id="UP001580346"/>
    </source>
</evidence>
<name>A0ABV5B182_9BACL</name>
<evidence type="ECO:0008006" key="3">
    <source>
        <dbReference type="Google" id="ProtNLM"/>
    </source>
</evidence>
<evidence type="ECO:0000313" key="1">
    <source>
        <dbReference type="EMBL" id="MFB5270012.1"/>
    </source>
</evidence>
<keyword evidence="2" id="KW-1185">Reference proteome</keyword>
<organism evidence="1 2">
    <name type="scientific">Paenibacillus enshidis</name>
    <dbReference type="NCBI Taxonomy" id="1458439"/>
    <lineage>
        <taxon>Bacteria</taxon>
        <taxon>Bacillati</taxon>
        <taxon>Bacillota</taxon>
        <taxon>Bacilli</taxon>
        <taxon>Bacillales</taxon>
        <taxon>Paenibacillaceae</taxon>
        <taxon>Paenibacillus</taxon>
    </lineage>
</organism>
<dbReference type="RefSeq" id="WP_375358279.1">
    <property type="nucleotide sequence ID" value="NZ_JBHHMI010000057.1"/>
</dbReference>
<dbReference type="Proteomes" id="UP001580346">
    <property type="component" value="Unassembled WGS sequence"/>
</dbReference>